<dbReference type="Pfam" id="PF10604">
    <property type="entry name" value="Polyketide_cyc2"/>
    <property type="match status" value="1"/>
</dbReference>
<dbReference type="RefSeq" id="WP_341469990.1">
    <property type="nucleotide sequence ID" value="NZ_CP128400.1"/>
</dbReference>
<keyword evidence="4" id="KW-1185">Reference proteome</keyword>
<dbReference type="InterPro" id="IPR023393">
    <property type="entry name" value="START-like_dom_sf"/>
</dbReference>
<evidence type="ECO:0000313" key="3">
    <source>
        <dbReference type="Proteomes" id="UP000521676"/>
    </source>
</evidence>
<gene>
    <name evidence="1" type="ORF">HXX08_20015</name>
    <name evidence="2" type="ORF">OZ401_003686</name>
</gene>
<reference evidence="1 3" key="1">
    <citation type="submission" date="2020-06" db="EMBL/GenBank/DDBJ databases">
        <title>Anoxygenic phototrophic Chloroflexota member uses a Type I reaction center.</title>
        <authorList>
            <person name="Tsuji J.M."/>
            <person name="Shaw N.A."/>
            <person name="Nagashima S."/>
            <person name="Venkiteswaran J."/>
            <person name="Schiff S.L."/>
            <person name="Hanada S."/>
            <person name="Tank M."/>
            <person name="Neufeld J.D."/>
        </authorList>
    </citation>
    <scope>NUCLEOTIDE SEQUENCE [LARGE SCALE GENOMIC DNA]</scope>
    <source>
        <strain evidence="1">L227-S17</strain>
    </source>
</reference>
<proteinExistence type="predicted"/>
<sequence>MAEISRSIDIDAPIDVVFDYVTNPNNTVKYSPQFTKFVPVSQLAQGLGAKVEAAGNYMGMTIKTTLEVTEFELNKRFVSRSTHGVKSVSTWEFSVVDTTKTKVKFTSDYSLPGRALGWLLDKMLIEKDVEKTTVETLVNLKRILENKPNLRPAEPAHW</sequence>
<organism evidence="1 3">
    <name type="scientific">Candidatus Chlorohelix allophototropha</name>
    <dbReference type="NCBI Taxonomy" id="3003348"/>
    <lineage>
        <taxon>Bacteria</taxon>
        <taxon>Bacillati</taxon>
        <taxon>Chloroflexota</taxon>
        <taxon>Chloroflexia</taxon>
        <taxon>Candidatus Chloroheliales</taxon>
        <taxon>Candidatus Chloroheliaceae</taxon>
        <taxon>Candidatus Chlorohelix</taxon>
    </lineage>
</organism>
<accession>A0A8T7M7Q3</accession>
<evidence type="ECO:0000313" key="1">
    <source>
        <dbReference type="EMBL" id="NWJ48149.1"/>
    </source>
</evidence>
<protein>
    <submittedName>
        <fullName evidence="1">SRPBCC family protein</fullName>
    </submittedName>
</protein>
<dbReference type="Gene3D" id="3.30.530.20">
    <property type="match status" value="1"/>
</dbReference>
<dbReference type="AlphaFoldDB" id="A0A8T7M7Q3"/>
<evidence type="ECO:0000313" key="4">
    <source>
        <dbReference type="Proteomes" id="UP001431572"/>
    </source>
</evidence>
<dbReference type="EMBL" id="JACATZ010000003">
    <property type="protein sequence ID" value="NWJ48149.1"/>
    <property type="molecule type" value="Genomic_DNA"/>
</dbReference>
<dbReference type="InterPro" id="IPR019587">
    <property type="entry name" value="Polyketide_cyclase/dehydratase"/>
</dbReference>
<dbReference type="EMBL" id="CP128400">
    <property type="protein sequence ID" value="WJW68086.1"/>
    <property type="molecule type" value="Genomic_DNA"/>
</dbReference>
<dbReference type="Proteomes" id="UP000521676">
    <property type="component" value="Unassembled WGS sequence"/>
</dbReference>
<evidence type="ECO:0000313" key="2">
    <source>
        <dbReference type="EMBL" id="WJW68086.1"/>
    </source>
</evidence>
<name>A0A8T7M7Q3_9CHLR</name>
<reference evidence="2" key="2">
    <citation type="journal article" date="2024" name="Nature">
        <title>Anoxygenic phototroph of the Chloroflexota uses a type I reaction centre.</title>
        <authorList>
            <person name="Tsuji J.M."/>
            <person name="Shaw N.A."/>
            <person name="Nagashima S."/>
            <person name="Venkiteswaran J.J."/>
            <person name="Schiff S.L."/>
            <person name="Watanabe T."/>
            <person name="Fukui M."/>
            <person name="Hanada S."/>
            <person name="Tank M."/>
            <person name="Neufeld J.D."/>
        </authorList>
    </citation>
    <scope>NUCLEOTIDE SEQUENCE</scope>
    <source>
        <strain evidence="2">L227-S17</strain>
    </source>
</reference>
<dbReference type="Proteomes" id="UP001431572">
    <property type="component" value="Chromosome 2"/>
</dbReference>
<dbReference type="CDD" id="cd07812">
    <property type="entry name" value="SRPBCC"/>
    <property type="match status" value="1"/>
</dbReference>
<dbReference type="SUPFAM" id="SSF55961">
    <property type="entry name" value="Bet v1-like"/>
    <property type="match status" value="1"/>
</dbReference>